<accession>A0A2X2W4B5</accession>
<proteinExistence type="predicted"/>
<dbReference type="Pfam" id="PF12611">
    <property type="entry name" value="Flagellar_put"/>
    <property type="match status" value="1"/>
</dbReference>
<keyword evidence="1" id="KW-0966">Cell projection</keyword>
<keyword evidence="1" id="KW-0969">Cilium</keyword>
<gene>
    <name evidence="1" type="ORF">NCTC13028_02087</name>
</gene>
<name>A0A2X2W4B5_CLOCO</name>
<organism evidence="1 2">
    <name type="scientific">Clostridium cochlearium</name>
    <dbReference type="NCBI Taxonomy" id="1494"/>
    <lineage>
        <taxon>Bacteria</taxon>
        <taxon>Bacillati</taxon>
        <taxon>Bacillota</taxon>
        <taxon>Clostridia</taxon>
        <taxon>Eubacteriales</taxon>
        <taxon>Clostridiaceae</taxon>
        <taxon>Clostridium</taxon>
    </lineage>
</organism>
<dbReference type="AlphaFoldDB" id="A0A2X2W4B5"/>
<dbReference type="RefSeq" id="WP_111921701.1">
    <property type="nucleotide sequence ID" value="NZ_JAQDBZ010000028.1"/>
</dbReference>
<reference evidence="1 2" key="1">
    <citation type="submission" date="2018-06" db="EMBL/GenBank/DDBJ databases">
        <authorList>
            <consortium name="Pathogen Informatics"/>
            <person name="Doyle S."/>
        </authorList>
    </citation>
    <scope>NUCLEOTIDE SEQUENCE [LARGE SCALE GENOMIC DNA]</scope>
    <source>
        <strain evidence="1 2">NCTC13028</strain>
    </source>
</reference>
<protein>
    <submittedName>
        <fullName evidence="1">Flagellar hook associated protein</fullName>
    </submittedName>
</protein>
<evidence type="ECO:0000313" key="2">
    <source>
        <dbReference type="Proteomes" id="UP000250223"/>
    </source>
</evidence>
<sequence length="131" mass="15077">MGYRVINGKIHFIEDFKGYCNTQVNKLNENTKKTTFDEVFKKQINKEDSFVLSNHAHERLRQRNIVLNPQDMKKVNEGINMGEKKGCKEIVILYKDIALVTNIKNRTVITAMAKDESQGNVFTNIDGMVIL</sequence>
<dbReference type="NCBIfam" id="TIGR02530">
    <property type="entry name" value="flg_new"/>
    <property type="match status" value="1"/>
</dbReference>
<keyword evidence="1" id="KW-0282">Flagellum</keyword>
<dbReference type="EMBL" id="UAWC01000025">
    <property type="protein sequence ID" value="SQB35688.1"/>
    <property type="molecule type" value="Genomic_DNA"/>
</dbReference>
<dbReference type="InterPro" id="IPR013367">
    <property type="entry name" value="Flagellar_put"/>
</dbReference>
<evidence type="ECO:0000313" key="1">
    <source>
        <dbReference type="EMBL" id="SQB35688.1"/>
    </source>
</evidence>
<dbReference type="Proteomes" id="UP000250223">
    <property type="component" value="Unassembled WGS sequence"/>
</dbReference>